<evidence type="ECO:0000313" key="1">
    <source>
        <dbReference type="EMBL" id="KAG5443649.1"/>
    </source>
</evidence>
<sequence length="114" mass="12597">MGFLQLADFSYGLEREWVQFNFLMHPPKTVCRDPMRSFLAAHAGQQGFVNVTTTYLLRIVSDGSKVHLEGYISASSNRVMQPPELGGAAKTKAGQTDGMIISCQQNTSRSNNNQ</sequence>
<accession>A0A3R7FRH4</accession>
<dbReference type="InParanoid" id="A0A3R7FRH4"/>
<comment type="caution">
    <text evidence="1">The sequence shown here is derived from an EMBL/GenBank/DDBJ whole genome shotgun (WGS) entry which is preliminary data.</text>
</comment>
<dbReference type="AlphaFoldDB" id="A0A3R7FRH4"/>
<dbReference type="EMBL" id="NIRI02000056">
    <property type="protein sequence ID" value="KAG5443649.1"/>
    <property type="molecule type" value="Genomic_DNA"/>
</dbReference>
<organism evidence="1 2">
    <name type="scientific">Clonorchis sinensis</name>
    <name type="common">Chinese liver fluke</name>
    <dbReference type="NCBI Taxonomy" id="79923"/>
    <lineage>
        <taxon>Eukaryota</taxon>
        <taxon>Metazoa</taxon>
        <taxon>Spiralia</taxon>
        <taxon>Lophotrochozoa</taxon>
        <taxon>Platyhelminthes</taxon>
        <taxon>Trematoda</taxon>
        <taxon>Digenea</taxon>
        <taxon>Opisthorchiida</taxon>
        <taxon>Opisthorchiata</taxon>
        <taxon>Opisthorchiidae</taxon>
        <taxon>Clonorchis</taxon>
    </lineage>
</organism>
<gene>
    <name evidence="1" type="ORF">CSKR_102548</name>
</gene>
<evidence type="ECO:0000313" key="2">
    <source>
        <dbReference type="Proteomes" id="UP000286415"/>
    </source>
</evidence>
<keyword evidence="2" id="KW-1185">Reference proteome</keyword>
<dbReference type="Proteomes" id="UP000286415">
    <property type="component" value="Unassembled WGS sequence"/>
</dbReference>
<proteinExistence type="predicted"/>
<reference evidence="1 2" key="2">
    <citation type="journal article" date="2021" name="Genomics">
        <title>High-quality reference genome for Clonorchis sinensis.</title>
        <authorList>
            <person name="Young N.D."/>
            <person name="Stroehlein A.J."/>
            <person name="Kinkar L."/>
            <person name="Wang T."/>
            <person name="Sohn W.M."/>
            <person name="Chang B.C.H."/>
            <person name="Kaur P."/>
            <person name="Weisz D."/>
            <person name="Dudchenko O."/>
            <person name="Aiden E.L."/>
            <person name="Korhonen P.K."/>
            <person name="Gasser R.B."/>
        </authorList>
    </citation>
    <scope>NUCLEOTIDE SEQUENCE [LARGE SCALE GENOMIC DNA]</scope>
    <source>
        <strain evidence="1">Cs-k2</strain>
    </source>
</reference>
<name>A0A3R7FRH4_CLOSI</name>
<reference evidence="1 2" key="1">
    <citation type="journal article" date="2018" name="Biotechnol. Adv.">
        <title>Improved genomic resources and new bioinformatic workflow for the carcinogenic parasite Clonorchis sinensis: Biotechnological implications.</title>
        <authorList>
            <person name="Wang D."/>
            <person name="Korhonen P.K."/>
            <person name="Gasser R.B."/>
            <person name="Young N.D."/>
        </authorList>
    </citation>
    <scope>NUCLEOTIDE SEQUENCE [LARGE SCALE GENOMIC DNA]</scope>
    <source>
        <strain evidence="1">Cs-k2</strain>
    </source>
</reference>
<protein>
    <submittedName>
        <fullName evidence="1">Uncharacterized protein</fullName>
    </submittedName>
</protein>